<evidence type="ECO:0000256" key="1">
    <source>
        <dbReference type="SAM" id="MobiDB-lite"/>
    </source>
</evidence>
<comment type="caution">
    <text evidence="2">The sequence shown here is derived from an EMBL/GenBank/DDBJ whole genome shotgun (WGS) entry which is preliminary data.</text>
</comment>
<sequence length="181" mass="20007">MLQPVRCHGREAGHRVVPRGQKSGDQMGQHNVRQPVAVGQLVNPLALGLHRVKPAYRSHVGHTTEKALLHRARDRCLGPSLQLPGKDALGPLCKPLLESGGNQQRALVLLNLGHRRQTAAGSAAAAFVFLNQLQRLLPQGQQVTRAIVAFQIDKVLHHARQLRLHQMRRRAVNHGGLLFRD</sequence>
<accession>A0A645C7I9</accession>
<feature type="region of interest" description="Disordered" evidence="1">
    <location>
        <begin position="1"/>
        <end position="28"/>
    </location>
</feature>
<organism evidence="2">
    <name type="scientific">bioreactor metagenome</name>
    <dbReference type="NCBI Taxonomy" id="1076179"/>
    <lineage>
        <taxon>unclassified sequences</taxon>
        <taxon>metagenomes</taxon>
        <taxon>ecological metagenomes</taxon>
    </lineage>
</organism>
<gene>
    <name evidence="2" type="ORF">SDC9_118267</name>
</gene>
<proteinExistence type="predicted"/>
<evidence type="ECO:0000313" key="2">
    <source>
        <dbReference type="EMBL" id="MPM71303.1"/>
    </source>
</evidence>
<dbReference type="AlphaFoldDB" id="A0A645C7I9"/>
<name>A0A645C7I9_9ZZZZ</name>
<dbReference type="EMBL" id="VSSQ01024021">
    <property type="protein sequence ID" value="MPM71303.1"/>
    <property type="molecule type" value="Genomic_DNA"/>
</dbReference>
<reference evidence="2" key="1">
    <citation type="submission" date="2019-08" db="EMBL/GenBank/DDBJ databases">
        <authorList>
            <person name="Kucharzyk K."/>
            <person name="Murdoch R.W."/>
            <person name="Higgins S."/>
            <person name="Loffler F."/>
        </authorList>
    </citation>
    <scope>NUCLEOTIDE SEQUENCE</scope>
</reference>
<protein>
    <submittedName>
        <fullName evidence="2">Uncharacterized protein</fullName>
    </submittedName>
</protein>